<dbReference type="GO" id="GO:0004674">
    <property type="term" value="F:protein serine/threonine kinase activity"/>
    <property type="evidence" value="ECO:0007669"/>
    <property type="project" value="UniProtKB-EC"/>
</dbReference>
<comment type="catalytic activity">
    <reaction evidence="3">
        <text>L-threonyl-[protein] + ATP = O-phospho-L-threonyl-[protein] + ADP + H(+)</text>
        <dbReference type="Rhea" id="RHEA:46608"/>
        <dbReference type="Rhea" id="RHEA-COMP:11060"/>
        <dbReference type="Rhea" id="RHEA-COMP:11605"/>
        <dbReference type="ChEBI" id="CHEBI:15378"/>
        <dbReference type="ChEBI" id="CHEBI:30013"/>
        <dbReference type="ChEBI" id="CHEBI:30616"/>
        <dbReference type="ChEBI" id="CHEBI:61977"/>
        <dbReference type="ChEBI" id="CHEBI:456216"/>
        <dbReference type="EC" id="2.7.11.1"/>
    </reaction>
</comment>
<dbReference type="AlphaFoldDB" id="J8ZX52"/>
<organism evidence="6 7">
    <name type="scientific">Edhazardia aedis (strain USNM 41457)</name>
    <name type="common">Microsporidian parasite</name>
    <dbReference type="NCBI Taxonomy" id="1003232"/>
    <lineage>
        <taxon>Eukaryota</taxon>
        <taxon>Fungi</taxon>
        <taxon>Fungi incertae sedis</taxon>
        <taxon>Microsporidia</taxon>
        <taxon>Edhazardia</taxon>
    </lineage>
</organism>
<dbReference type="Pfam" id="PF00069">
    <property type="entry name" value="Pkinase"/>
    <property type="match status" value="1"/>
</dbReference>
<dbReference type="EMBL" id="AFBI03000021">
    <property type="protein sequence ID" value="EJW04263.1"/>
    <property type="molecule type" value="Genomic_DNA"/>
</dbReference>
<comment type="catalytic activity">
    <reaction evidence="4">
        <text>L-seryl-[protein] + ATP = O-phospho-L-seryl-[protein] + ADP + H(+)</text>
        <dbReference type="Rhea" id="RHEA:17989"/>
        <dbReference type="Rhea" id="RHEA-COMP:9863"/>
        <dbReference type="Rhea" id="RHEA-COMP:11604"/>
        <dbReference type="ChEBI" id="CHEBI:15378"/>
        <dbReference type="ChEBI" id="CHEBI:29999"/>
        <dbReference type="ChEBI" id="CHEBI:30616"/>
        <dbReference type="ChEBI" id="CHEBI:83421"/>
        <dbReference type="ChEBI" id="CHEBI:456216"/>
        <dbReference type="EC" id="2.7.11.1"/>
    </reaction>
</comment>
<dbReference type="GO" id="GO:0005737">
    <property type="term" value="C:cytoplasm"/>
    <property type="evidence" value="ECO:0007669"/>
    <property type="project" value="TreeGrafter"/>
</dbReference>
<evidence type="ECO:0000256" key="1">
    <source>
        <dbReference type="ARBA" id="ARBA00022553"/>
    </source>
</evidence>
<dbReference type="GO" id="GO:0031032">
    <property type="term" value="P:actomyosin structure organization"/>
    <property type="evidence" value="ECO:0007669"/>
    <property type="project" value="TreeGrafter"/>
</dbReference>
<dbReference type="Gene3D" id="1.10.510.10">
    <property type="entry name" value="Transferase(Phosphotransferase) domain 1"/>
    <property type="match status" value="1"/>
</dbReference>
<dbReference type="GO" id="GO:0005856">
    <property type="term" value="C:cytoskeleton"/>
    <property type="evidence" value="ECO:0007669"/>
    <property type="project" value="TreeGrafter"/>
</dbReference>
<proteinExistence type="inferred from homology"/>
<dbReference type="Proteomes" id="UP000003163">
    <property type="component" value="Unassembled WGS sequence"/>
</dbReference>
<evidence type="ECO:0000256" key="4">
    <source>
        <dbReference type="ARBA" id="ARBA00048679"/>
    </source>
</evidence>
<protein>
    <recommendedName>
        <fullName evidence="5">Protein kinase domain-containing protein</fullName>
    </recommendedName>
</protein>
<feature type="domain" description="Protein kinase" evidence="5">
    <location>
        <begin position="1"/>
        <end position="121"/>
    </location>
</feature>
<evidence type="ECO:0000256" key="3">
    <source>
        <dbReference type="ARBA" id="ARBA00047899"/>
    </source>
</evidence>
<dbReference type="STRING" id="1003232.J8ZX52"/>
<evidence type="ECO:0000313" key="6">
    <source>
        <dbReference type="EMBL" id="EJW04263.1"/>
    </source>
</evidence>
<accession>J8ZX52</accession>
<evidence type="ECO:0000256" key="2">
    <source>
        <dbReference type="ARBA" id="ARBA00038271"/>
    </source>
</evidence>
<dbReference type="GO" id="GO:0005524">
    <property type="term" value="F:ATP binding"/>
    <property type="evidence" value="ECO:0007669"/>
    <property type="project" value="InterPro"/>
</dbReference>
<evidence type="ECO:0000259" key="5">
    <source>
        <dbReference type="PROSITE" id="PS50011"/>
    </source>
</evidence>
<keyword evidence="7" id="KW-1185">Reference proteome</keyword>
<dbReference type="OrthoDB" id="3638488at2759"/>
<dbReference type="PANTHER" id="PTHR22988:SF71">
    <property type="entry name" value="CITRON RHO-INTERACTING KINASE"/>
    <property type="match status" value="1"/>
</dbReference>
<feature type="non-terminal residue" evidence="6">
    <location>
        <position position="322"/>
    </location>
</feature>
<comment type="similarity">
    <text evidence="2">Belongs to the protein kinase superfamily. STE Ser/Thr protein kinase family. COT1 subfamily.</text>
</comment>
<reference evidence="6 7" key="1">
    <citation type="submission" date="2011-08" db="EMBL/GenBank/DDBJ databases">
        <authorList>
            <person name="Liu Z.J."/>
            <person name="Shi F.L."/>
            <person name="Lu J.Q."/>
            <person name="Li M."/>
            <person name="Wang Z.L."/>
        </authorList>
    </citation>
    <scope>NUCLEOTIDE SEQUENCE [LARGE SCALE GENOMIC DNA]</scope>
    <source>
        <strain evidence="6 7">USNM 41457</strain>
    </source>
</reference>
<dbReference type="InParanoid" id="J8ZX52"/>
<dbReference type="VEuPathDB" id="MicrosporidiaDB:EDEG_01466"/>
<dbReference type="InterPro" id="IPR000719">
    <property type="entry name" value="Prot_kinase_dom"/>
</dbReference>
<name>J8ZX52_EDHAE</name>
<dbReference type="InterPro" id="IPR050839">
    <property type="entry name" value="Rho-assoc_Ser/Thr_Kinase"/>
</dbReference>
<gene>
    <name evidence="6" type="ORF">EDEG_01466</name>
</gene>
<dbReference type="HOGENOM" id="CLU_864807_0_0_1"/>
<comment type="caution">
    <text evidence="6">The sequence shown here is derived from an EMBL/GenBank/DDBJ whole genome shotgun (WGS) entry which is preliminary data.</text>
</comment>
<dbReference type="InterPro" id="IPR011009">
    <property type="entry name" value="Kinase-like_dom_sf"/>
</dbReference>
<dbReference type="PROSITE" id="PS50011">
    <property type="entry name" value="PROTEIN_KINASE_DOM"/>
    <property type="match status" value="1"/>
</dbReference>
<evidence type="ECO:0000313" key="7">
    <source>
        <dbReference type="Proteomes" id="UP000003163"/>
    </source>
</evidence>
<dbReference type="SUPFAM" id="SSF56112">
    <property type="entry name" value="Protein kinase-like (PK-like)"/>
    <property type="match status" value="1"/>
</dbReference>
<keyword evidence="1" id="KW-0597">Phosphoprotein</keyword>
<sequence>MLADFGSCIKIENNFVTSEVPVGTPDYISPEVLSSTNKLSDGYSYEADVWSAGVVLFEMVNGVPPFESKGLKQTYDKITKCVYENNNGTDEIKKLISMMVCKKEERKSVDELLMYIKNTFNVGENLVPPYVPKADWNVNFEDIGFDDNFCGKEIGYDGFLGFSYDKNVEIDCNGICLNGKSVKSLFENINSDTNFQSDNNSRHKKIEKKCIKHQFVFKSFDECFLFKCEVCLLVVEISSQVLLKTLMIHNKNIFEDMQTDDFIKHFRNLNIKNNVDNRFIVNNLKDRNIEKNFANNVNNHNIENNLNKKNISDKNNNKIVEN</sequence>
<reference evidence="7" key="2">
    <citation type="submission" date="2015-07" db="EMBL/GenBank/DDBJ databases">
        <title>Contrasting host-pathogen interactions and genome evolution in two generalist and specialist microsporidian pathogens of mosquitoes.</title>
        <authorList>
            <consortium name="The Broad Institute Genomics Platform"/>
            <consortium name="The Broad Institute Genome Sequencing Center for Infectious Disease"/>
            <person name="Cuomo C.A."/>
            <person name="Sanscrainte N.D."/>
            <person name="Goldberg J.M."/>
            <person name="Heiman D."/>
            <person name="Young S."/>
            <person name="Zeng Q."/>
            <person name="Becnel J.J."/>
            <person name="Birren B.W."/>
        </authorList>
    </citation>
    <scope>NUCLEOTIDE SEQUENCE [LARGE SCALE GENOMIC DNA]</scope>
    <source>
        <strain evidence="7">USNM 41457</strain>
    </source>
</reference>
<dbReference type="PANTHER" id="PTHR22988">
    <property type="entry name" value="MYOTONIC DYSTROPHY S/T KINASE-RELATED"/>
    <property type="match status" value="1"/>
</dbReference>